<comment type="similarity">
    <text evidence="10">Belongs to the ApbE family.</text>
</comment>
<dbReference type="RefSeq" id="WP_056946765.1">
    <property type="nucleotide sequence ID" value="NZ_AZCV01000002.1"/>
</dbReference>
<dbReference type="Proteomes" id="UP000050909">
    <property type="component" value="Unassembled WGS sequence"/>
</dbReference>
<evidence type="ECO:0000256" key="3">
    <source>
        <dbReference type="ARBA" id="ARBA00022630"/>
    </source>
</evidence>
<evidence type="ECO:0000256" key="7">
    <source>
        <dbReference type="ARBA" id="ARBA00022842"/>
    </source>
</evidence>
<name>A0A0R1H2T7_9LACO</name>
<evidence type="ECO:0000256" key="8">
    <source>
        <dbReference type="ARBA" id="ARBA00031306"/>
    </source>
</evidence>
<dbReference type="GO" id="GO:0046872">
    <property type="term" value="F:metal ion binding"/>
    <property type="evidence" value="ECO:0007669"/>
    <property type="project" value="UniProtKB-UniRule"/>
</dbReference>
<evidence type="ECO:0000256" key="2">
    <source>
        <dbReference type="ARBA" id="ARBA00016337"/>
    </source>
</evidence>
<evidence type="ECO:0000313" key="12">
    <source>
        <dbReference type="EMBL" id="KRK38084.1"/>
    </source>
</evidence>
<keyword evidence="3 10" id="KW-0285">Flavoprotein</keyword>
<evidence type="ECO:0000256" key="5">
    <source>
        <dbReference type="ARBA" id="ARBA00022723"/>
    </source>
</evidence>
<dbReference type="Pfam" id="PF02424">
    <property type="entry name" value="ApbE"/>
    <property type="match status" value="1"/>
</dbReference>
<dbReference type="AlphaFoldDB" id="A0A0R1H2T7"/>
<dbReference type="PANTHER" id="PTHR30040:SF2">
    <property type="entry name" value="FAD:PROTEIN FMN TRANSFERASE"/>
    <property type="match status" value="1"/>
</dbReference>
<dbReference type="GO" id="GO:0016740">
    <property type="term" value="F:transferase activity"/>
    <property type="evidence" value="ECO:0007669"/>
    <property type="project" value="UniProtKB-UniRule"/>
</dbReference>
<dbReference type="Gene3D" id="3.10.520.10">
    <property type="entry name" value="ApbE-like domains"/>
    <property type="match status" value="1"/>
</dbReference>
<dbReference type="InterPro" id="IPR024932">
    <property type="entry name" value="ApbE"/>
</dbReference>
<sequence length="322" mass="35430">MAKAQETITKTHHALGTNIVLTLFGTTNMQILDQTCALIDFYEDQLTVNRQESEVMSINHAAGQNAVSVSNSTYELAKRAILVSQERRGFDALIGPLVKLWKIGFTGANVPDDAAIKARLNLTDPTAIEMNDQEMSIFLQKPGMELDLGGIAKGYIADRIRDFWRAYDVRAGIINLGGNLLFVGNSPAHADGNWRIGVQNPLSQRGEIIASVTSGECSAVTSGIYERSFTKNGKQYHHILNPNTGYPTENNLLGVTVFTKNSIDAEIYTTQFFFAGPKAPEWYLNHPEVYGAIFVTKDNQIKISGLANLEVIILDASFTLEQ</sequence>
<feature type="binding site" evidence="11">
    <location>
        <position position="150"/>
    </location>
    <ligand>
        <name>Mg(2+)</name>
        <dbReference type="ChEBI" id="CHEBI:18420"/>
    </ligand>
</feature>
<gene>
    <name evidence="12" type="ORF">FC62_GL000856</name>
</gene>
<evidence type="ECO:0000313" key="13">
    <source>
        <dbReference type="Proteomes" id="UP000050909"/>
    </source>
</evidence>
<dbReference type="EC" id="2.7.1.180" evidence="1 10"/>
<comment type="catalytic activity">
    <reaction evidence="9 10">
        <text>L-threonyl-[protein] + FAD = FMN-L-threonyl-[protein] + AMP + H(+)</text>
        <dbReference type="Rhea" id="RHEA:36847"/>
        <dbReference type="Rhea" id="RHEA-COMP:11060"/>
        <dbReference type="Rhea" id="RHEA-COMP:11061"/>
        <dbReference type="ChEBI" id="CHEBI:15378"/>
        <dbReference type="ChEBI" id="CHEBI:30013"/>
        <dbReference type="ChEBI" id="CHEBI:57692"/>
        <dbReference type="ChEBI" id="CHEBI:74257"/>
        <dbReference type="ChEBI" id="CHEBI:456215"/>
        <dbReference type="EC" id="2.7.1.180"/>
    </reaction>
</comment>
<evidence type="ECO:0000256" key="6">
    <source>
        <dbReference type="ARBA" id="ARBA00022827"/>
    </source>
</evidence>
<protein>
    <recommendedName>
        <fullName evidence="2 10">FAD:protein FMN transferase</fullName>
        <ecNumber evidence="1 10">2.7.1.180</ecNumber>
    </recommendedName>
    <alternativeName>
        <fullName evidence="8 10">Flavin transferase</fullName>
    </alternativeName>
</protein>
<dbReference type="InterPro" id="IPR003374">
    <property type="entry name" value="ApbE-like_sf"/>
</dbReference>
<keyword evidence="13" id="KW-1185">Reference proteome</keyword>
<dbReference type="PIRSF" id="PIRSF006268">
    <property type="entry name" value="ApbE"/>
    <property type="match status" value="1"/>
</dbReference>
<keyword evidence="6 10" id="KW-0274">FAD</keyword>
<dbReference type="PATRIC" id="fig|1423722.3.peg.872"/>
<keyword evidence="5 10" id="KW-0479">Metal-binding</keyword>
<organism evidence="12 13">
    <name type="scientific">Amylolactobacillus amylotrophicus DSM 20534</name>
    <dbReference type="NCBI Taxonomy" id="1423722"/>
    <lineage>
        <taxon>Bacteria</taxon>
        <taxon>Bacillati</taxon>
        <taxon>Bacillota</taxon>
        <taxon>Bacilli</taxon>
        <taxon>Lactobacillales</taxon>
        <taxon>Lactobacillaceae</taxon>
        <taxon>Amylolactobacillus</taxon>
    </lineage>
</organism>
<comment type="cofactor">
    <cofactor evidence="11">
        <name>Mg(2+)</name>
        <dbReference type="ChEBI" id="CHEBI:18420"/>
    </cofactor>
    <cofactor evidence="11">
        <name>Mn(2+)</name>
        <dbReference type="ChEBI" id="CHEBI:29035"/>
    </cofactor>
    <text evidence="11">Magnesium. Can also use manganese.</text>
</comment>
<evidence type="ECO:0000256" key="10">
    <source>
        <dbReference type="PIRNR" id="PIRNR006268"/>
    </source>
</evidence>
<comment type="caution">
    <text evidence="12">The sequence shown here is derived from an EMBL/GenBank/DDBJ whole genome shotgun (WGS) entry which is preliminary data.</text>
</comment>
<evidence type="ECO:0000256" key="9">
    <source>
        <dbReference type="ARBA" id="ARBA00048540"/>
    </source>
</evidence>
<evidence type="ECO:0000256" key="1">
    <source>
        <dbReference type="ARBA" id="ARBA00011955"/>
    </source>
</evidence>
<evidence type="ECO:0000256" key="4">
    <source>
        <dbReference type="ARBA" id="ARBA00022679"/>
    </source>
</evidence>
<reference evidence="12 13" key="1">
    <citation type="journal article" date="2015" name="Genome Announc.">
        <title>Expanding the biotechnology potential of lactobacilli through comparative genomics of 213 strains and associated genera.</title>
        <authorList>
            <person name="Sun Z."/>
            <person name="Harris H.M."/>
            <person name="McCann A."/>
            <person name="Guo C."/>
            <person name="Argimon S."/>
            <person name="Zhang W."/>
            <person name="Yang X."/>
            <person name="Jeffery I.B."/>
            <person name="Cooney J.C."/>
            <person name="Kagawa T.F."/>
            <person name="Liu W."/>
            <person name="Song Y."/>
            <person name="Salvetti E."/>
            <person name="Wrobel A."/>
            <person name="Rasinkangas P."/>
            <person name="Parkhill J."/>
            <person name="Rea M.C."/>
            <person name="O'Sullivan O."/>
            <person name="Ritari J."/>
            <person name="Douillard F.P."/>
            <person name="Paul Ross R."/>
            <person name="Yang R."/>
            <person name="Briner A.E."/>
            <person name="Felis G.E."/>
            <person name="de Vos W.M."/>
            <person name="Barrangou R."/>
            <person name="Klaenhammer T.R."/>
            <person name="Caufield P.W."/>
            <person name="Cui Y."/>
            <person name="Zhang H."/>
            <person name="O'Toole P.W."/>
        </authorList>
    </citation>
    <scope>NUCLEOTIDE SEQUENCE [LARGE SCALE GENOMIC DNA]</scope>
    <source>
        <strain evidence="12 13">DSM 20534</strain>
    </source>
</reference>
<keyword evidence="4 10" id="KW-0808">Transferase</keyword>
<dbReference type="PANTHER" id="PTHR30040">
    <property type="entry name" value="THIAMINE BIOSYNTHESIS LIPOPROTEIN APBE"/>
    <property type="match status" value="1"/>
</dbReference>
<dbReference type="SUPFAM" id="SSF143631">
    <property type="entry name" value="ApbE-like"/>
    <property type="match status" value="1"/>
</dbReference>
<dbReference type="EMBL" id="AZCV01000002">
    <property type="protein sequence ID" value="KRK38084.1"/>
    <property type="molecule type" value="Genomic_DNA"/>
</dbReference>
<proteinExistence type="inferred from homology"/>
<accession>A0A0R1H2T7</accession>
<keyword evidence="7 10" id="KW-0460">Magnesium</keyword>
<feature type="binding site" evidence="11">
    <location>
        <position position="270"/>
    </location>
    <ligand>
        <name>Mg(2+)</name>
        <dbReference type="ChEBI" id="CHEBI:18420"/>
    </ligand>
</feature>
<evidence type="ECO:0000256" key="11">
    <source>
        <dbReference type="PIRSR" id="PIRSR006268-2"/>
    </source>
</evidence>